<dbReference type="PANTHER" id="PTHR43000">
    <property type="entry name" value="DTDP-D-GLUCOSE 4,6-DEHYDRATASE-RELATED"/>
    <property type="match status" value="1"/>
</dbReference>
<dbReference type="Pfam" id="PF16363">
    <property type="entry name" value="GDP_Man_Dehyd"/>
    <property type="match status" value="1"/>
</dbReference>
<dbReference type="RefSeq" id="WP_125221841.1">
    <property type="nucleotide sequence ID" value="NZ_QUSX01000001.1"/>
</dbReference>
<reference evidence="11" key="2">
    <citation type="submission" date="2018-12" db="EMBL/GenBank/DDBJ databases">
        <title>Maribacter lutimaris sp. nov., isolated from marine sediment.</title>
        <authorList>
            <person name="Kim K.K."/>
        </authorList>
    </citation>
    <scope>NUCLEOTIDE SEQUENCE [LARGE SCALE GENOMIC DNA]</scope>
    <source>
        <strain evidence="11">PoM-212</strain>
    </source>
</reference>
<evidence type="ECO:0000259" key="9">
    <source>
        <dbReference type="Pfam" id="PF16363"/>
    </source>
</evidence>
<organism evidence="10 11">
    <name type="scientific">Maribacter algicola</name>
    <dbReference type="NCBI Taxonomy" id="2498892"/>
    <lineage>
        <taxon>Bacteria</taxon>
        <taxon>Pseudomonadati</taxon>
        <taxon>Bacteroidota</taxon>
        <taxon>Flavobacteriia</taxon>
        <taxon>Flavobacteriales</taxon>
        <taxon>Flavobacteriaceae</taxon>
        <taxon>Maribacter</taxon>
    </lineage>
</organism>
<accession>A0A3R8S1M3</accession>
<evidence type="ECO:0000256" key="7">
    <source>
        <dbReference type="RuleBase" id="RU004473"/>
    </source>
</evidence>
<keyword evidence="8" id="KW-0812">Transmembrane</keyword>
<reference evidence="11" key="1">
    <citation type="submission" date="2018-08" db="EMBL/GenBank/DDBJ databases">
        <authorList>
            <person name="Khan S.A."/>
            <person name="J S.E."/>
        </authorList>
    </citation>
    <scope>NUCLEOTIDE SEQUENCE [LARGE SCALE GENOMIC DNA]</scope>
    <source>
        <strain evidence="11">PoM-212</strain>
    </source>
</reference>
<keyword evidence="8" id="KW-1133">Transmembrane helix</keyword>
<evidence type="ECO:0000313" key="11">
    <source>
        <dbReference type="Proteomes" id="UP000286990"/>
    </source>
</evidence>
<evidence type="ECO:0000256" key="4">
    <source>
        <dbReference type="ARBA" id="ARBA00011990"/>
    </source>
</evidence>
<dbReference type="InterPro" id="IPR005888">
    <property type="entry name" value="dTDP_Gluc_deHydtase"/>
</dbReference>
<feature type="transmembrane region" description="Helical" evidence="8">
    <location>
        <begin position="12"/>
        <end position="29"/>
    </location>
</feature>
<dbReference type="InterPro" id="IPR016040">
    <property type="entry name" value="NAD(P)-bd_dom"/>
</dbReference>
<dbReference type="GO" id="GO:0009225">
    <property type="term" value="P:nucleotide-sugar metabolic process"/>
    <property type="evidence" value="ECO:0007669"/>
    <property type="project" value="InterPro"/>
</dbReference>
<dbReference type="GO" id="GO:0008460">
    <property type="term" value="F:dTDP-glucose 4,6-dehydratase activity"/>
    <property type="evidence" value="ECO:0007669"/>
    <property type="project" value="UniProtKB-EC"/>
</dbReference>
<dbReference type="OrthoDB" id="9801785at2"/>
<keyword evidence="11" id="KW-1185">Reference proteome</keyword>
<evidence type="ECO:0000256" key="1">
    <source>
        <dbReference type="ARBA" id="ARBA00001539"/>
    </source>
</evidence>
<proteinExistence type="inferred from homology"/>
<evidence type="ECO:0000313" key="10">
    <source>
        <dbReference type="EMBL" id="RRQ50026.1"/>
    </source>
</evidence>
<comment type="cofactor">
    <cofactor evidence="2 7">
        <name>NAD(+)</name>
        <dbReference type="ChEBI" id="CHEBI:57540"/>
    </cofactor>
</comment>
<evidence type="ECO:0000256" key="3">
    <source>
        <dbReference type="ARBA" id="ARBA00008178"/>
    </source>
</evidence>
<evidence type="ECO:0000256" key="5">
    <source>
        <dbReference type="ARBA" id="ARBA00023027"/>
    </source>
</evidence>
<name>A0A3R8S1M3_9FLAO</name>
<dbReference type="Gene3D" id="3.90.25.10">
    <property type="entry name" value="UDP-galactose 4-epimerase, domain 1"/>
    <property type="match status" value="1"/>
</dbReference>
<keyword evidence="5" id="KW-0520">NAD</keyword>
<comment type="caution">
    <text evidence="10">The sequence shown here is derived from an EMBL/GenBank/DDBJ whole genome shotgun (WGS) entry which is preliminary data.</text>
</comment>
<evidence type="ECO:0000256" key="2">
    <source>
        <dbReference type="ARBA" id="ARBA00001911"/>
    </source>
</evidence>
<evidence type="ECO:0000256" key="6">
    <source>
        <dbReference type="ARBA" id="ARBA00023239"/>
    </source>
</evidence>
<evidence type="ECO:0000256" key="8">
    <source>
        <dbReference type="SAM" id="Phobius"/>
    </source>
</evidence>
<dbReference type="EC" id="4.2.1.46" evidence="4 7"/>
<gene>
    <name evidence="10" type="primary">rfbB</name>
    <name evidence="10" type="ORF">DZC72_05460</name>
</gene>
<sequence length="347" mass="39498">MKNRFNEYRTILVTGGAGFIGSNFIPFYLKNNSNVRIINLDKLTYAGNLDNLKEVANDSRHLFVQGDICNKELVNKIFEEYNIDGIVHFAAESHVDNSIEDPQNFIKTNIEGTFVLLEAARKYWMNSPFQVRKGMEHARFHHISTDEVFGSLGATGYFTEDSSYAPNSPYSASKASSDFLVRSYFHTYGLNVVTSNCSNNYGLKQHDEKLIPTIIRKALNEEEIPIYGNGSNIRDWLYVMDHCKGISKVFQKGRSGETYVLGGNNELSSLKISKEVCVILDNHVPKSKGSYLEQITFVSDRPGHDFRYAIDSSKIKNELGWFPKESLDSGLERTVSWYVDKYRKGRK</sequence>
<dbReference type="CDD" id="cd05246">
    <property type="entry name" value="dTDP_GD_SDR_e"/>
    <property type="match status" value="1"/>
</dbReference>
<dbReference type="InterPro" id="IPR036291">
    <property type="entry name" value="NAD(P)-bd_dom_sf"/>
</dbReference>
<keyword evidence="6 7" id="KW-0456">Lyase</keyword>
<dbReference type="Gene3D" id="3.40.50.720">
    <property type="entry name" value="NAD(P)-binding Rossmann-like Domain"/>
    <property type="match status" value="1"/>
</dbReference>
<protein>
    <recommendedName>
        <fullName evidence="4 7">dTDP-glucose 4,6-dehydratase</fullName>
        <ecNumber evidence="4 7">4.2.1.46</ecNumber>
    </recommendedName>
</protein>
<comment type="catalytic activity">
    <reaction evidence="1 7">
        <text>dTDP-alpha-D-glucose = dTDP-4-dehydro-6-deoxy-alpha-D-glucose + H2O</text>
        <dbReference type="Rhea" id="RHEA:17221"/>
        <dbReference type="ChEBI" id="CHEBI:15377"/>
        <dbReference type="ChEBI" id="CHEBI:57477"/>
        <dbReference type="ChEBI" id="CHEBI:57649"/>
        <dbReference type="EC" id="4.2.1.46"/>
    </reaction>
</comment>
<dbReference type="SUPFAM" id="SSF51735">
    <property type="entry name" value="NAD(P)-binding Rossmann-fold domains"/>
    <property type="match status" value="1"/>
</dbReference>
<dbReference type="AlphaFoldDB" id="A0A3R8S1M3"/>
<comment type="similarity">
    <text evidence="3 7">Belongs to the NAD(P)-dependent epimerase/dehydratase family. dTDP-glucose dehydratase subfamily.</text>
</comment>
<dbReference type="NCBIfam" id="TIGR01181">
    <property type="entry name" value="dTDP_gluc_dehyt"/>
    <property type="match status" value="1"/>
</dbReference>
<dbReference type="EMBL" id="QUSX01000001">
    <property type="protein sequence ID" value="RRQ50026.1"/>
    <property type="molecule type" value="Genomic_DNA"/>
</dbReference>
<dbReference type="Proteomes" id="UP000286990">
    <property type="component" value="Unassembled WGS sequence"/>
</dbReference>
<feature type="domain" description="NAD(P)-binding" evidence="9">
    <location>
        <begin position="12"/>
        <end position="333"/>
    </location>
</feature>
<keyword evidence="8" id="KW-0472">Membrane</keyword>